<keyword evidence="3" id="KW-1003">Cell membrane</keyword>
<evidence type="ECO:0000256" key="2">
    <source>
        <dbReference type="ARBA" id="ARBA00004236"/>
    </source>
</evidence>
<keyword evidence="12" id="KW-0961">Cell wall biogenesis/degradation</keyword>
<dbReference type="GO" id="GO:0009252">
    <property type="term" value="P:peptidoglycan biosynthetic process"/>
    <property type="evidence" value="ECO:0007669"/>
    <property type="project" value="UniProtKB-KW"/>
</dbReference>
<dbReference type="AlphaFoldDB" id="A0A1F4XLC7"/>
<evidence type="ECO:0000256" key="5">
    <source>
        <dbReference type="ARBA" id="ARBA00022670"/>
    </source>
</evidence>
<dbReference type="Pfam" id="PF00905">
    <property type="entry name" value="Transpeptidase"/>
    <property type="match status" value="1"/>
</dbReference>
<keyword evidence="8" id="KW-0133">Cell shape</keyword>
<keyword evidence="4" id="KW-0997">Cell inner membrane</keyword>
<evidence type="ECO:0000256" key="4">
    <source>
        <dbReference type="ARBA" id="ARBA00022519"/>
    </source>
</evidence>
<dbReference type="GO" id="GO:0071555">
    <property type="term" value="P:cell wall organization"/>
    <property type="evidence" value="ECO:0007669"/>
    <property type="project" value="UniProtKB-KW"/>
</dbReference>
<organism evidence="16 17">
    <name type="scientific">Candidatus Abawacabacteria bacterium RIFCSPHIGHO2_01_FULL_46_8</name>
    <dbReference type="NCBI Taxonomy" id="1817815"/>
    <lineage>
        <taxon>Bacteria</taxon>
        <taxon>Candidatus Abawacaibacteriota</taxon>
    </lineage>
</organism>
<name>A0A1F4XLC7_9BACT</name>
<evidence type="ECO:0000256" key="6">
    <source>
        <dbReference type="ARBA" id="ARBA00022692"/>
    </source>
</evidence>
<sequence>MLIAFYDHPMSDKPLGNIVSLDQELSIQRNRKAEQWQDGIYLVDEAGGLPDNQLSLAAKLPWFFYSLILLVAFAFFFRIYEIQFAKAELYQQLSYGNHTRVFYERAVRGVVYDRQGQILVQNIPRNDLAIVPADFPRETLRRAELIKELAALLVLEENFIQQQLQEFAYVFQPVVIKEDIAHDALLTLKSSYDGKEGVIVLENFYRQYPFGADLSHVLGYLGKISEAELAQAGGSYPRQSYLGKTGIELSLEQSLRGEDRERRLLVNARGKLASDDSTASVTKGSDLGLTIDASLQSYVSRQLAAGLQRAGVKAGVAIVLNPRNGEILSLVSLPSYDNNLFAGGIVGEKAVKQYQSLIQDPNKPLLNRAIAGLYPPGSVFKLVSATGVLTENVVGPSDRINSPGQIVLPHGFDEKIEFIFPDWKAAGHGRLNIVGALAESSDTYFYQVVGGYKEIVGLGIDRLADYAAQFGVGQSFALELPGENPGIFPNNDWKLERLGERWYQGDTYHVAIGQGYLLVNPLQVAVFTSVVANGGNLYRPHLVKSVVTPAGERKDVQAELLQTDIAPDWVFETVRKGMRAAVTADTGTAKGLRGLAVTAAGKTGTAQYSNNEKEHAWFTAFAPYDNPEIVVTVLVEGGGEGSAAALPVAKDIIAHYFGGHL</sequence>
<dbReference type="InterPro" id="IPR036138">
    <property type="entry name" value="PBP_dimer_sf"/>
</dbReference>
<dbReference type="SUPFAM" id="SSF56519">
    <property type="entry name" value="Penicillin binding protein dimerisation domain"/>
    <property type="match status" value="1"/>
</dbReference>
<feature type="domain" description="Penicillin-binding protein dimerisation" evidence="15">
    <location>
        <begin position="105"/>
        <end position="272"/>
    </location>
</feature>
<feature type="domain" description="Penicillin-binding protein transpeptidase" evidence="14">
    <location>
        <begin position="315"/>
        <end position="653"/>
    </location>
</feature>
<dbReference type="Proteomes" id="UP000177521">
    <property type="component" value="Unassembled WGS sequence"/>
</dbReference>
<evidence type="ECO:0000256" key="13">
    <source>
        <dbReference type="SAM" id="Phobius"/>
    </source>
</evidence>
<evidence type="ECO:0000256" key="10">
    <source>
        <dbReference type="ARBA" id="ARBA00022989"/>
    </source>
</evidence>
<comment type="caution">
    <text evidence="16">The sequence shown here is derived from an EMBL/GenBank/DDBJ whole genome shotgun (WGS) entry which is preliminary data.</text>
</comment>
<keyword evidence="11 13" id="KW-0472">Membrane</keyword>
<dbReference type="Gene3D" id="3.40.710.10">
    <property type="entry name" value="DD-peptidase/beta-lactamase superfamily"/>
    <property type="match status" value="1"/>
</dbReference>
<evidence type="ECO:0000259" key="14">
    <source>
        <dbReference type="Pfam" id="PF00905"/>
    </source>
</evidence>
<dbReference type="Gene3D" id="3.90.1310.10">
    <property type="entry name" value="Penicillin-binding protein 2a (Domain 2)"/>
    <property type="match status" value="1"/>
</dbReference>
<dbReference type="InterPro" id="IPR005311">
    <property type="entry name" value="PBP_dimer"/>
</dbReference>
<feature type="transmembrane region" description="Helical" evidence="13">
    <location>
        <begin position="62"/>
        <end position="80"/>
    </location>
</feature>
<evidence type="ECO:0000256" key="12">
    <source>
        <dbReference type="ARBA" id="ARBA00023316"/>
    </source>
</evidence>
<dbReference type="GO" id="GO:0008658">
    <property type="term" value="F:penicillin binding"/>
    <property type="evidence" value="ECO:0007669"/>
    <property type="project" value="InterPro"/>
</dbReference>
<dbReference type="NCBIfam" id="TIGR03423">
    <property type="entry name" value="pbp2_mrdA"/>
    <property type="match status" value="1"/>
</dbReference>
<proteinExistence type="predicted"/>
<evidence type="ECO:0000259" key="15">
    <source>
        <dbReference type="Pfam" id="PF03717"/>
    </source>
</evidence>
<comment type="subcellular location">
    <subcellularLocation>
        <location evidence="2">Cell membrane</location>
    </subcellularLocation>
    <subcellularLocation>
        <location evidence="1">Membrane</location>
        <topology evidence="1">Single-pass membrane protein</topology>
    </subcellularLocation>
</comment>
<evidence type="ECO:0000256" key="1">
    <source>
        <dbReference type="ARBA" id="ARBA00004167"/>
    </source>
</evidence>
<dbReference type="GO" id="GO:0006508">
    <property type="term" value="P:proteolysis"/>
    <property type="evidence" value="ECO:0007669"/>
    <property type="project" value="UniProtKB-KW"/>
</dbReference>
<dbReference type="EMBL" id="MEWS01000017">
    <property type="protein sequence ID" value="OGC82512.1"/>
    <property type="molecule type" value="Genomic_DNA"/>
</dbReference>
<reference evidence="16 17" key="1">
    <citation type="journal article" date="2016" name="Nat. Commun.">
        <title>Thousands of microbial genomes shed light on interconnected biogeochemical processes in an aquifer system.</title>
        <authorList>
            <person name="Anantharaman K."/>
            <person name="Brown C.T."/>
            <person name="Hug L.A."/>
            <person name="Sharon I."/>
            <person name="Castelle C.J."/>
            <person name="Probst A.J."/>
            <person name="Thomas B.C."/>
            <person name="Singh A."/>
            <person name="Wilkins M.J."/>
            <person name="Karaoz U."/>
            <person name="Brodie E.L."/>
            <person name="Williams K.H."/>
            <person name="Hubbard S.S."/>
            <person name="Banfield J.F."/>
        </authorList>
    </citation>
    <scope>NUCLEOTIDE SEQUENCE [LARGE SCALE GENOMIC DNA]</scope>
</reference>
<keyword evidence="9" id="KW-0573">Peptidoglycan synthesis</keyword>
<dbReference type="GO" id="GO:0071972">
    <property type="term" value="F:peptidoglycan L,D-transpeptidase activity"/>
    <property type="evidence" value="ECO:0007669"/>
    <property type="project" value="TreeGrafter"/>
</dbReference>
<keyword evidence="5" id="KW-0645">Protease</keyword>
<evidence type="ECO:0000313" key="16">
    <source>
        <dbReference type="EMBL" id="OGC82512.1"/>
    </source>
</evidence>
<protein>
    <submittedName>
        <fullName evidence="16">Penicillin-binding protein 2</fullName>
    </submittedName>
</protein>
<dbReference type="InterPro" id="IPR012338">
    <property type="entry name" value="Beta-lactam/transpept-like"/>
</dbReference>
<dbReference type="SUPFAM" id="SSF56601">
    <property type="entry name" value="beta-lactamase/transpeptidase-like"/>
    <property type="match status" value="1"/>
</dbReference>
<evidence type="ECO:0000256" key="8">
    <source>
        <dbReference type="ARBA" id="ARBA00022960"/>
    </source>
</evidence>
<evidence type="ECO:0000256" key="9">
    <source>
        <dbReference type="ARBA" id="ARBA00022984"/>
    </source>
</evidence>
<keyword evidence="6 13" id="KW-0812">Transmembrane</keyword>
<dbReference type="PANTHER" id="PTHR30627:SF2">
    <property type="entry name" value="PEPTIDOGLYCAN D,D-TRANSPEPTIDASE MRDA"/>
    <property type="match status" value="1"/>
</dbReference>
<accession>A0A1F4XLC7</accession>
<dbReference type="GO" id="GO:0008360">
    <property type="term" value="P:regulation of cell shape"/>
    <property type="evidence" value="ECO:0007669"/>
    <property type="project" value="UniProtKB-KW"/>
</dbReference>
<dbReference type="InterPro" id="IPR001460">
    <property type="entry name" value="PCN-bd_Tpept"/>
</dbReference>
<keyword evidence="7" id="KW-0378">Hydrolase</keyword>
<dbReference type="InterPro" id="IPR050515">
    <property type="entry name" value="Beta-lactam/transpept"/>
</dbReference>
<dbReference type="PANTHER" id="PTHR30627">
    <property type="entry name" value="PEPTIDOGLYCAN D,D-TRANSPEPTIDASE"/>
    <property type="match status" value="1"/>
</dbReference>
<dbReference type="GO" id="GO:0009002">
    <property type="term" value="F:serine-type D-Ala-D-Ala carboxypeptidase activity"/>
    <property type="evidence" value="ECO:0007669"/>
    <property type="project" value="InterPro"/>
</dbReference>
<keyword evidence="10 13" id="KW-1133">Transmembrane helix</keyword>
<evidence type="ECO:0000256" key="11">
    <source>
        <dbReference type="ARBA" id="ARBA00023136"/>
    </source>
</evidence>
<dbReference type="InterPro" id="IPR017790">
    <property type="entry name" value="Penicillin-binding_protein_2"/>
</dbReference>
<gene>
    <name evidence="16" type="ORF">A2788_01510</name>
</gene>
<evidence type="ECO:0000256" key="7">
    <source>
        <dbReference type="ARBA" id="ARBA00022801"/>
    </source>
</evidence>
<evidence type="ECO:0000313" key="17">
    <source>
        <dbReference type="Proteomes" id="UP000177521"/>
    </source>
</evidence>
<dbReference type="Pfam" id="PF03717">
    <property type="entry name" value="PBP_dimer"/>
    <property type="match status" value="1"/>
</dbReference>
<evidence type="ECO:0000256" key="3">
    <source>
        <dbReference type="ARBA" id="ARBA00022475"/>
    </source>
</evidence>
<dbReference type="GO" id="GO:0005886">
    <property type="term" value="C:plasma membrane"/>
    <property type="evidence" value="ECO:0007669"/>
    <property type="project" value="UniProtKB-SubCell"/>
</dbReference>
<dbReference type="Gene3D" id="3.30.1390.30">
    <property type="entry name" value="Penicillin-binding protein 2a, domain 3"/>
    <property type="match status" value="1"/>
</dbReference>